<dbReference type="AlphaFoldDB" id="A0A1R2CCL6"/>
<feature type="transmembrane region" description="Helical" evidence="2">
    <location>
        <begin position="171"/>
        <end position="199"/>
    </location>
</feature>
<evidence type="ECO:0000313" key="4">
    <source>
        <dbReference type="EMBL" id="OMJ86749.1"/>
    </source>
</evidence>
<dbReference type="SMART" id="SM00100">
    <property type="entry name" value="cNMP"/>
    <property type="match status" value="1"/>
</dbReference>
<evidence type="ECO:0000256" key="1">
    <source>
        <dbReference type="SAM" id="Coils"/>
    </source>
</evidence>
<keyword evidence="2" id="KW-1133">Transmembrane helix</keyword>
<dbReference type="PROSITE" id="PS50042">
    <property type="entry name" value="CNMP_BINDING_3"/>
    <property type="match status" value="2"/>
</dbReference>
<accession>A0A1R2CCL6</accession>
<dbReference type="Gene3D" id="2.60.120.10">
    <property type="entry name" value="Jelly Rolls"/>
    <property type="match status" value="2"/>
</dbReference>
<keyword evidence="2" id="KW-0472">Membrane</keyword>
<feature type="coiled-coil region" evidence="1">
    <location>
        <begin position="760"/>
        <end position="787"/>
    </location>
</feature>
<keyword evidence="5" id="KW-1185">Reference proteome</keyword>
<proteinExistence type="predicted"/>
<dbReference type="PANTHER" id="PTHR10217:SF435">
    <property type="entry name" value="POTASSIUM VOLTAGE-GATED CHANNEL PROTEIN EAG"/>
    <property type="match status" value="1"/>
</dbReference>
<evidence type="ECO:0000259" key="3">
    <source>
        <dbReference type="PROSITE" id="PS50042"/>
    </source>
</evidence>
<dbReference type="OrthoDB" id="313376at2759"/>
<keyword evidence="1" id="KW-0175">Coiled coil</keyword>
<feature type="domain" description="Cyclic nucleotide-binding" evidence="3">
    <location>
        <begin position="358"/>
        <end position="475"/>
    </location>
</feature>
<dbReference type="InterPro" id="IPR018490">
    <property type="entry name" value="cNMP-bd_dom_sf"/>
</dbReference>
<gene>
    <name evidence="4" type="ORF">SteCoe_11685</name>
</gene>
<dbReference type="GO" id="GO:0005886">
    <property type="term" value="C:plasma membrane"/>
    <property type="evidence" value="ECO:0007669"/>
    <property type="project" value="TreeGrafter"/>
</dbReference>
<comment type="caution">
    <text evidence="4">The sequence shown here is derived from an EMBL/GenBank/DDBJ whole genome shotgun (WGS) entry which is preliminary data.</text>
</comment>
<dbReference type="GO" id="GO:0005249">
    <property type="term" value="F:voltage-gated potassium channel activity"/>
    <property type="evidence" value="ECO:0007669"/>
    <property type="project" value="TreeGrafter"/>
</dbReference>
<dbReference type="EMBL" id="MPUH01000196">
    <property type="protein sequence ID" value="OMJ86749.1"/>
    <property type="molecule type" value="Genomic_DNA"/>
</dbReference>
<keyword evidence="2" id="KW-0812">Transmembrane</keyword>
<protein>
    <recommendedName>
        <fullName evidence="3">Cyclic nucleotide-binding domain-containing protein</fullName>
    </recommendedName>
</protein>
<feature type="transmembrane region" description="Helical" evidence="2">
    <location>
        <begin position="251"/>
        <end position="276"/>
    </location>
</feature>
<dbReference type="InterPro" id="IPR050818">
    <property type="entry name" value="KCNH_animal-type"/>
</dbReference>
<feature type="domain" description="Cyclic nucleotide-binding" evidence="3">
    <location>
        <begin position="492"/>
        <end position="638"/>
    </location>
</feature>
<evidence type="ECO:0000313" key="5">
    <source>
        <dbReference type="Proteomes" id="UP000187209"/>
    </source>
</evidence>
<name>A0A1R2CCL6_9CILI</name>
<dbReference type="Proteomes" id="UP000187209">
    <property type="component" value="Unassembled WGS sequence"/>
</dbReference>
<dbReference type="CDD" id="cd00038">
    <property type="entry name" value="CAP_ED"/>
    <property type="match status" value="1"/>
</dbReference>
<evidence type="ECO:0000256" key="2">
    <source>
        <dbReference type="SAM" id="Phobius"/>
    </source>
</evidence>
<dbReference type="SUPFAM" id="SSF81324">
    <property type="entry name" value="Voltage-gated potassium channels"/>
    <property type="match status" value="1"/>
</dbReference>
<dbReference type="InterPro" id="IPR000595">
    <property type="entry name" value="cNMP-bd_dom"/>
</dbReference>
<dbReference type="Pfam" id="PF00027">
    <property type="entry name" value="cNMP_binding"/>
    <property type="match status" value="1"/>
</dbReference>
<organism evidence="4 5">
    <name type="scientific">Stentor coeruleus</name>
    <dbReference type="NCBI Taxonomy" id="5963"/>
    <lineage>
        <taxon>Eukaryota</taxon>
        <taxon>Sar</taxon>
        <taxon>Alveolata</taxon>
        <taxon>Ciliophora</taxon>
        <taxon>Postciliodesmatophora</taxon>
        <taxon>Heterotrichea</taxon>
        <taxon>Heterotrichida</taxon>
        <taxon>Stentoridae</taxon>
        <taxon>Stentor</taxon>
    </lineage>
</organism>
<feature type="transmembrane region" description="Helical" evidence="2">
    <location>
        <begin position="125"/>
        <end position="150"/>
    </location>
</feature>
<reference evidence="4 5" key="1">
    <citation type="submission" date="2016-11" db="EMBL/GenBank/DDBJ databases">
        <title>The macronuclear genome of Stentor coeruleus: a giant cell with tiny introns.</title>
        <authorList>
            <person name="Slabodnick M."/>
            <person name="Ruby J.G."/>
            <person name="Reiff S.B."/>
            <person name="Swart E.C."/>
            <person name="Gosai S."/>
            <person name="Prabakaran S."/>
            <person name="Witkowska E."/>
            <person name="Larue G.E."/>
            <person name="Fisher S."/>
            <person name="Freeman R.M."/>
            <person name="Gunawardena J."/>
            <person name="Chu W."/>
            <person name="Stover N.A."/>
            <person name="Gregory B.D."/>
            <person name="Nowacki M."/>
            <person name="Derisi J."/>
            <person name="Roy S.W."/>
            <person name="Marshall W.F."/>
            <person name="Sood P."/>
        </authorList>
    </citation>
    <scope>NUCLEOTIDE SEQUENCE [LARGE SCALE GENOMIC DNA]</scope>
    <source>
        <strain evidence="4">WM001</strain>
    </source>
</reference>
<dbReference type="InterPro" id="IPR018488">
    <property type="entry name" value="cNMP-bd_CS"/>
</dbReference>
<sequence length="804" mass="93322">MAKYERVELEEINNLRSQNSTSIKSEKVPAYLLNVTAISRLQWDTFLLLFGLYNAFDVVYYLSFECVHMFDPTVKVVGLFLDLVCIGDLYINFTTTYIDSHTGENVLSLSKISFKYLKTTLIIDLLSAVPIFFIGISCTVIDITITLVRLSKILRIFTIVNRLMYFRLKKTLRLVIKFFELALWICIYLHLMACFWYVIVIEHKVWQPFSLIVRDEDFYERPLKERYSWCLYTIVSSISRIEMMPSYEYEYVILAIFIVAGMLIVGVLYGSIIVILQDLSKGSFKFAQEQEKISTTIKNLNLPNDLQASITDFFNNSFSILDQEISYQKLIHFLPPSIKKKLNANLFEKLFKNSKLFLDQQKLIKYLLQQLDNKFCQPEEAVIKQFEPGDCMYFVSEGKCEVEVLDQLKEKHVVRFLEVGSVFGEISVLFNTPRTATIKSIEFTTLAVLNNSKIQALFNKFPNVKKVLLNNVSKYKDPYRIFVDKILSKLTYLQSLDIKTFNKLVYSLPVYSCPVGTDLFVAGDLCNSCFMILDGTVQILFEVHGKTVFKKIIKKGLEKHSQKSGINKKIKSVNLVVEELGKGSVLCQNLLVLKQRFLVSCRCIKQARIMVFNQEHLDEILQRFPYIKQSIEETIVKYTPTKTAPDILVLDYHKSQKYGDEQRKNSLKTRIRFKNTVINRILVIREQKKKQQLKMQVVLERLKAIIQAESMGRNDLAHKIIIGELQPEAISVEDLLKKKYKNSPLLAQFALKSKETLLLSESFKEYLKDLSKKFEELKKNSSSTQENVHHLQSLYTDLQKYLNN</sequence>
<dbReference type="SUPFAM" id="SSF51206">
    <property type="entry name" value="cAMP-binding domain-like"/>
    <property type="match status" value="2"/>
</dbReference>
<dbReference type="InterPro" id="IPR014710">
    <property type="entry name" value="RmlC-like_jellyroll"/>
</dbReference>
<dbReference type="PROSITE" id="PS00889">
    <property type="entry name" value="CNMP_BINDING_2"/>
    <property type="match status" value="1"/>
</dbReference>
<dbReference type="GO" id="GO:0042391">
    <property type="term" value="P:regulation of membrane potential"/>
    <property type="evidence" value="ECO:0007669"/>
    <property type="project" value="TreeGrafter"/>
</dbReference>
<dbReference type="PANTHER" id="PTHR10217">
    <property type="entry name" value="VOLTAGE AND LIGAND GATED POTASSIUM CHANNEL"/>
    <property type="match status" value="1"/>
</dbReference>